<feature type="transmembrane region" description="Helical" evidence="1">
    <location>
        <begin position="188"/>
        <end position="209"/>
    </location>
</feature>
<gene>
    <name evidence="3" type="ORF">NO1_1660</name>
</gene>
<evidence type="ECO:0000313" key="3">
    <source>
        <dbReference type="EMBL" id="GBR74496.1"/>
    </source>
</evidence>
<protein>
    <submittedName>
        <fullName evidence="3">Long-chain-fatty-acid--CoA ligase</fullName>
    </submittedName>
</protein>
<dbReference type="InterPro" id="IPR042099">
    <property type="entry name" value="ANL_N_sf"/>
</dbReference>
<feature type="non-terminal residue" evidence="3">
    <location>
        <position position="267"/>
    </location>
</feature>
<dbReference type="Gene3D" id="3.40.50.12780">
    <property type="entry name" value="N-terminal domain of ligase-like"/>
    <property type="match status" value="1"/>
</dbReference>
<evidence type="ECO:0000259" key="2">
    <source>
        <dbReference type="Pfam" id="PF00501"/>
    </source>
</evidence>
<dbReference type="PROSITE" id="PS00455">
    <property type="entry name" value="AMP_BINDING"/>
    <property type="match status" value="1"/>
</dbReference>
<evidence type="ECO:0000256" key="1">
    <source>
        <dbReference type="SAM" id="Phobius"/>
    </source>
</evidence>
<dbReference type="InterPro" id="IPR020845">
    <property type="entry name" value="AMP-binding_CS"/>
</dbReference>
<dbReference type="EMBL" id="BGZN01000049">
    <property type="protein sequence ID" value="GBR74496.1"/>
    <property type="molecule type" value="Genomic_DNA"/>
</dbReference>
<accession>A0A388TDI4</accession>
<comment type="caution">
    <text evidence="3">The sequence shown here is derived from an EMBL/GenBank/DDBJ whole genome shotgun (WGS) entry which is preliminary data.</text>
</comment>
<sequence>MANFFSVFQEVATKYPENICFAEGEQTYGEVWRLVQARAAALRSRGVKKGDVIGILSKNSPEWCITYAAVLSVGALALVLDSNLRADMYHEMLAHVNTKVLYTSAMFASEDYGVPQLSIEAADPYAAFEPEEKVEGSDLAMLLYTSGTTGNPKVVPLTHDNVIKTTQVCIKHIDAGPEDMFLTILPLYHVYGLVAGFLGGFLCGATLVFQNSLKGTDILNTLAKYPITIFSAVPQLWEIFFDQIAKKIKNESKFKHALFMFVLKHAP</sequence>
<dbReference type="PANTHER" id="PTHR24096">
    <property type="entry name" value="LONG-CHAIN-FATTY-ACID--COA LIGASE"/>
    <property type="match status" value="1"/>
</dbReference>
<dbReference type="SUPFAM" id="SSF56801">
    <property type="entry name" value="Acetyl-CoA synthetase-like"/>
    <property type="match status" value="1"/>
</dbReference>
<organism evidence="3 4">
    <name type="scientific">Termititenax aidoneus</name>
    <dbReference type="NCBI Taxonomy" id="2218524"/>
    <lineage>
        <taxon>Bacteria</taxon>
        <taxon>Bacillati</taxon>
        <taxon>Candidatus Margulisiibacteriota</taxon>
        <taxon>Candidatus Termititenacia</taxon>
        <taxon>Candidatus Termititenacales</taxon>
        <taxon>Candidatus Termititenacaceae</taxon>
        <taxon>Candidatus Termititenax</taxon>
    </lineage>
</organism>
<reference evidence="3 4" key="1">
    <citation type="journal article" date="2019" name="ISME J.">
        <title>Genome analyses of uncultured TG2/ZB3 bacteria in 'Margulisbacteria' specifically attached to ectosymbiotic spirochetes of protists in the termite gut.</title>
        <authorList>
            <person name="Utami Y.D."/>
            <person name="Kuwahara H."/>
            <person name="Igai K."/>
            <person name="Murakami T."/>
            <person name="Sugaya K."/>
            <person name="Morikawa T."/>
            <person name="Nagura Y."/>
            <person name="Yuki M."/>
            <person name="Deevong P."/>
            <person name="Inoue T."/>
            <person name="Kihara K."/>
            <person name="Lo N."/>
            <person name="Yamada A."/>
            <person name="Ohkuma M."/>
            <person name="Hongoh Y."/>
        </authorList>
    </citation>
    <scope>NUCLEOTIDE SEQUENCE [LARGE SCALE GENOMIC DNA]</scope>
    <source>
        <strain evidence="3">NkOx7-01</strain>
    </source>
</reference>
<proteinExistence type="predicted"/>
<name>A0A388TDI4_TERA1</name>
<keyword evidence="1" id="KW-0472">Membrane</keyword>
<keyword evidence="1" id="KW-0812">Transmembrane</keyword>
<dbReference type="Pfam" id="PF00501">
    <property type="entry name" value="AMP-binding"/>
    <property type="match status" value="1"/>
</dbReference>
<dbReference type="GO" id="GO:0016405">
    <property type="term" value="F:CoA-ligase activity"/>
    <property type="evidence" value="ECO:0007669"/>
    <property type="project" value="TreeGrafter"/>
</dbReference>
<evidence type="ECO:0000313" key="4">
    <source>
        <dbReference type="Proteomes" id="UP000269352"/>
    </source>
</evidence>
<keyword evidence="1" id="KW-1133">Transmembrane helix</keyword>
<dbReference type="AlphaFoldDB" id="A0A388TDI4"/>
<keyword evidence="4" id="KW-1185">Reference proteome</keyword>
<dbReference type="InterPro" id="IPR000873">
    <property type="entry name" value="AMP-dep_synth/lig_dom"/>
</dbReference>
<keyword evidence="3" id="KW-0436">Ligase</keyword>
<feature type="domain" description="AMP-dependent synthetase/ligase" evidence="2">
    <location>
        <begin position="8"/>
        <end position="250"/>
    </location>
</feature>
<dbReference type="Proteomes" id="UP000269352">
    <property type="component" value="Unassembled WGS sequence"/>
</dbReference>